<dbReference type="SUPFAM" id="SSF52540">
    <property type="entry name" value="P-loop containing nucleoside triphosphate hydrolases"/>
    <property type="match status" value="1"/>
</dbReference>
<dbReference type="InterPro" id="IPR025420">
    <property type="entry name" value="DUF4143"/>
</dbReference>
<feature type="domain" description="AAA" evidence="1">
    <location>
        <begin position="37"/>
        <end position="166"/>
    </location>
</feature>
<dbReference type="Gene3D" id="3.40.50.300">
    <property type="entry name" value="P-loop containing nucleotide triphosphate hydrolases"/>
    <property type="match status" value="1"/>
</dbReference>
<evidence type="ECO:0008006" key="5">
    <source>
        <dbReference type="Google" id="ProtNLM"/>
    </source>
</evidence>
<dbReference type="PANTHER" id="PTHR33295:SF18">
    <property type="entry name" value="AAA+ ATPASE DOMAIN-CONTAINING PROTEIN"/>
    <property type="match status" value="1"/>
</dbReference>
<dbReference type="Pfam" id="PF13635">
    <property type="entry name" value="DUF4143"/>
    <property type="match status" value="1"/>
</dbReference>
<evidence type="ECO:0000313" key="3">
    <source>
        <dbReference type="EMBL" id="OGY86762.1"/>
    </source>
</evidence>
<feature type="domain" description="DUF4143" evidence="2">
    <location>
        <begin position="206"/>
        <end position="336"/>
    </location>
</feature>
<dbReference type="Proteomes" id="UP000176420">
    <property type="component" value="Unassembled WGS sequence"/>
</dbReference>
<reference evidence="3 4" key="1">
    <citation type="journal article" date="2016" name="Nat. Commun.">
        <title>Thousands of microbial genomes shed light on interconnected biogeochemical processes in an aquifer system.</title>
        <authorList>
            <person name="Anantharaman K."/>
            <person name="Brown C.T."/>
            <person name="Hug L.A."/>
            <person name="Sharon I."/>
            <person name="Castelle C.J."/>
            <person name="Probst A.J."/>
            <person name="Thomas B.C."/>
            <person name="Singh A."/>
            <person name="Wilkins M.J."/>
            <person name="Karaoz U."/>
            <person name="Brodie E.L."/>
            <person name="Williams K.H."/>
            <person name="Hubbard S.S."/>
            <person name="Banfield J.F."/>
        </authorList>
    </citation>
    <scope>NUCLEOTIDE SEQUENCE [LARGE SCALE GENOMIC DNA]</scope>
</reference>
<gene>
    <name evidence="3" type="ORF">A2319_00905</name>
</gene>
<dbReference type="AlphaFoldDB" id="A0A1G2BC97"/>
<organism evidence="3 4">
    <name type="scientific">Candidatus Kerfeldbacteria bacterium RIFOXYB2_FULL_38_14</name>
    <dbReference type="NCBI Taxonomy" id="1798547"/>
    <lineage>
        <taxon>Bacteria</taxon>
        <taxon>Candidatus Kerfeldiibacteriota</taxon>
    </lineage>
</organism>
<dbReference type="EMBL" id="MHKI01000016">
    <property type="protein sequence ID" value="OGY86762.1"/>
    <property type="molecule type" value="Genomic_DNA"/>
</dbReference>
<dbReference type="Pfam" id="PF13173">
    <property type="entry name" value="AAA_14"/>
    <property type="match status" value="1"/>
</dbReference>
<sequence length="412" mass="48269">MQKILEEMNPWWSKKGADVGIRRDNYLAFLEKNLQNKEILMLLGSRRVGKTTIMKQWIEELMTKHGVAAKQILYVFLDHPQLEQYSIIDIVNNAKKMLKIQDRFYVFLDEIQYRKKWDQELKALYELGNIKFLISGSAITLLNKQKTFLTGRYLKQHVYPLNFLEFQEFSEETSLNNYLKTGGYPEYVLQKDPQYLFSLIDHVVYKDIVEVYGIRNPKAIADLLLILARSAGHRISLNKIANTLKIAIETVRDYLHYLEEVYLIFSVPKFSRSLNEQLYNQKKYYFYDNGLCRALNGQVNLGSLAENLLANNLRQSNRELYYFYEKGLECDFVTKELSAAGKEKFISFESKFLPPDEILSFSDDRLQGFYQAMDKLLADGIIVTNNQTDQTRYANKQVRQIPLQDMLCQTTT</sequence>
<proteinExistence type="predicted"/>
<name>A0A1G2BC97_9BACT</name>
<dbReference type="InterPro" id="IPR041682">
    <property type="entry name" value="AAA_14"/>
</dbReference>
<evidence type="ECO:0000259" key="2">
    <source>
        <dbReference type="Pfam" id="PF13635"/>
    </source>
</evidence>
<dbReference type="InterPro" id="IPR027417">
    <property type="entry name" value="P-loop_NTPase"/>
</dbReference>
<comment type="caution">
    <text evidence="3">The sequence shown here is derived from an EMBL/GenBank/DDBJ whole genome shotgun (WGS) entry which is preliminary data.</text>
</comment>
<evidence type="ECO:0000313" key="4">
    <source>
        <dbReference type="Proteomes" id="UP000176420"/>
    </source>
</evidence>
<accession>A0A1G2BC97</accession>
<evidence type="ECO:0000259" key="1">
    <source>
        <dbReference type="Pfam" id="PF13173"/>
    </source>
</evidence>
<dbReference type="PANTHER" id="PTHR33295">
    <property type="entry name" value="ATPASE"/>
    <property type="match status" value="1"/>
</dbReference>
<protein>
    <recommendedName>
        <fullName evidence="5">AAA+ ATPase domain-containing protein</fullName>
    </recommendedName>
</protein>